<dbReference type="SUPFAM" id="SSF111331">
    <property type="entry name" value="NAD kinase/diacylglycerol kinase-like"/>
    <property type="match status" value="1"/>
</dbReference>
<evidence type="ECO:0000313" key="3">
    <source>
        <dbReference type="Proteomes" id="UP001600165"/>
    </source>
</evidence>
<keyword evidence="2" id="KW-0808">Transferase</keyword>
<dbReference type="InterPro" id="IPR001206">
    <property type="entry name" value="Diacylglycerol_kinase_cat_dom"/>
</dbReference>
<dbReference type="InterPro" id="IPR005218">
    <property type="entry name" value="Diacylglycerol/lipid_kinase"/>
</dbReference>
<evidence type="ECO:0000313" key="2">
    <source>
        <dbReference type="EMBL" id="MFE4105132.1"/>
    </source>
</evidence>
<comment type="caution">
    <text evidence="2">The sequence shown here is derived from an EMBL/GenBank/DDBJ whole genome shotgun (WGS) entry which is preliminary data.</text>
</comment>
<dbReference type="Pfam" id="PF00781">
    <property type="entry name" value="DAGK_cat"/>
    <property type="match status" value="1"/>
</dbReference>
<dbReference type="PANTHER" id="PTHR30492:SF0">
    <property type="entry name" value="METHYLGLYOXAL SYNTHASE"/>
    <property type="match status" value="1"/>
</dbReference>
<dbReference type="NCBIfam" id="TIGR00147">
    <property type="entry name" value="YegS/Rv2252/BmrU family lipid kinase"/>
    <property type="match status" value="1"/>
</dbReference>
<sequence length="331" mass="35611">MNQKLHLIFNPVAGQGEAEAELSEICSALQSKFELTVYQTTPDEEADFLAHKAVEQGAKLIVVSGGDGTVSSVTSALLNSDVCLGIIPRGTANAFAKALSIPENISAACEVILSGSEQKLDMALCNDRPMLLLAGVGFEAKTIERTDREAKNKLGSLAYLVSGLRELKDFDRFDVKIETESGQMQTTAAAVTVANAAPATSVLAQGPDQIEVDDGLLDITIVAPESISDAIAASYELLRSAITNDHAQLENIGHFRAKQVKIITQPPQKVVLDGEMIGQTPIEVQCLPNNLTVLVPESTASETAEKFQKKSTRVTLANKMRDWWQSWTEEA</sequence>
<dbReference type="InterPro" id="IPR017438">
    <property type="entry name" value="ATP-NAD_kinase_N"/>
</dbReference>
<dbReference type="PANTHER" id="PTHR30492">
    <property type="entry name" value="METHYLGLYOXAL SYNTHASE"/>
    <property type="match status" value="1"/>
</dbReference>
<dbReference type="InterPro" id="IPR045540">
    <property type="entry name" value="YegS/DAGK_C"/>
</dbReference>
<dbReference type="NCBIfam" id="NF002033">
    <property type="entry name" value="PRK00861.1"/>
    <property type="match status" value="1"/>
</dbReference>
<evidence type="ECO:0000259" key="1">
    <source>
        <dbReference type="PROSITE" id="PS50146"/>
    </source>
</evidence>
<gene>
    <name evidence="2" type="ORF">ACFVKH_02505</name>
</gene>
<dbReference type="RefSeq" id="WP_377961167.1">
    <property type="nucleotide sequence ID" value="NZ_JBHZOL010000020.1"/>
</dbReference>
<dbReference type="Proteomes" id="UP001600165">
    <property type="component" value="Unassembled WGS sequence"/>
</dbReference>
<dbReference type="InterPro" id="IPR004363">
    <property type="entry name" value="Methylgl_synth"/>
</dbReference>
<accession>A0ABW6IB74</accession>
<dbReference type="Gene3D" id="3.40.50.10330">
    <property type="entry name" value="Probable inorganic polyphosphate/atp-NAD kinase, domain 1"/>
    <property type="match status" value="1"/>
</dbReference>
<dbReference type="InterPro" id="IPR016064">
    <property type="entry name" value="NAD/diacylglycerol_kinase_sf"/>
</dbReference>
<reference evidence="2 3" key="1">
    <citation type="submission" date="2024-10" db="EMBL/GenBank/DDBJ databases">
        <authorList>
            <person name="Ratan Roy A."/>
            <person name="Morales Sandoval P.H."/>
            <person name="De Los Santos Villalobos S."/>
            <person name="Chakraborty S."/>
            <person name="Mukherjee J."/>
        </authorList>
    </citation>
    <scope>NUCLEOTIDE SEQUENCE [LARGE SCALE GENOMIC DNA]</scope>
    <source>
        <strain evidence="2 3">S1</strain>
    </source>
</reference>
<dbReference type="Gene3D" id="2.60.200.40">
    <property type="match status" value="1"/>
</dbReference>
<keyword evidence="3" id="KW-1185">Reference proteome</keyword>
<keyword evidence="2" id="KW-0418">Kinase</keyword>
<protein>
    <submittedName>
        <fullName evidence="2">YegS/Rv2252/BmrU family lipid kinase</fullName>
    </submittedName>
</protein>
<dbReference type="GO" id="GO:0016301">
    <property type="term" value="F:kinase activity"/>
    <property type="evidence" value="ECO:0007669"/>
    <property type="project" value="UniProtKB-KW"/>
</dbReference>
<dbReference type="EMBL" id="JBHZOL010000020">
    <property type="protein sequence ID" value="MFE4105132.1"/>
    <property type="molecule type" value="Genomic_DNA"/>
</dbReference>
<proteinExistence type="predicted"/>
<name>A0ABW6IB74_9CYAN</name>
<dbReference type="PROSITE" id="PS50146">
    <property type="entry name" value="DAGK"/>
    <property type="match status" value="1"/>
</dbReference>
<dbReference type="Pfam" id="PF19279">
    <property type="entry name" value="YegS_C"/>
    <property type="match status" value="1"/>
</dbReference>
<dbReference type="SMART" id="SM00046">
    <property type="entry name" value="DAGKc"/>
    <property type="match status" value="1"/>
</dbReference>
<organism evidence="2 3">
    <name type="scientific">Almyronema epifaneia S1</name>
    <dbReference type="NCBI Taxonomy" id="2991925"/>
    <lineage>
        <taxon>Bacteria</taxon>
        <taxon>Bacillati</taxon>
        <taxon>Cyanobacteriota</taxon>
        <taxon>Cyanophyceae</taxon>
        <taxon>Nodosilineales</taxon>
        <taxon>Nodosilineaceae</taxon>
        <taxon>Almyronema</taxon>
        <taxon>Almyronema epifaneia</taxon>
    </lineage>
</organism>
<feature type="domain" description="DAGKc" evidence="1">
    <location>
        <begin position="1"/>
        <end position="129"/>
    </location>
</feature>